<dbReference type="Proteomes" id="UP001607302">
    <property type="component" value="Unassembled WGS sequence"/>
</dbReference>
<dbReference type="EMBL" id="JAUDFV010000119">
    <property type="protein sequence ID" value="KAL2729724.1"/>
    <property type="molecule type" value="Genomic_DNA"/>
</dbReference>
<accession>A0ABD2BAG8</accession>
<keyword evidence="2" id="KW-1185">Reference proteome</keyword>
<dbReference type="AlphaFoldDB" id="A0ABD2BAG8"/>
<evidence type="ECO:0000313" key="2">
    <source>
        <dbReference type="Proteomes" id="UP001607302"/>
    </source>
</evidence>
<gene>
    <name evidence="1" type="ORF">V1478_005613</name>
</gene>
<evidence type="ECO:0000313" key="1">
    <source>
        <dbReference type="EMBL" id="KAL2729724.1"/>
    </source>
</evidence>
<comment type="caution">
    <text evidence="1">The sequence shown here is derived from an EMBL/GenBank/DDBJ whole genome shotgun (WGS) entry which is preliminary data.</text>
</comment>
<name>A0ABD2BAG8_VESSQ</name>
<protein>
    <submittedName>
        <fullName evidence="1">Uncharacterized protein</fullName>
    </submittedName>
</protein>
<sequence>MRRYTVSDTHDVAKKPNIDHKTIVNHLKKIGYKKRANRYGMEAFLKRFSLDNNL</sequence>
<reference evidence="1 2" key="1">
    <citation type="journal article" date="2024" name="Ann. Entomol. Soc. Am.">
        <title>Genomic analyses of the southern and eastern yellowjacket wasps (Hymenoptera: Vespidae) reveal evolutionary signatures of social life.</title>
        <authorList>
            <person name="Catto M.A."/>
            <person name="Caine P.B."/>
            <person name="Orr S.E."/>
            <person name="Hunt B.G."/>
            <person name="Goodisman M.A.D."/>
        </authorList>
    </citation>
    <scope>NUCLEOTIDE SEQUENCE [LARGE SCALE GENOMIC DNA]</scope>
    <source>
        <strain evidence="1">233</strain>
        <tissue evidence="1">Head and thorax</tissue>
    </source>
</reference>
<organism evidence="1 2">
    <name type="scientific">Vespula squamosa</name>
    <name type="common">Southern yellow jacket</name>
    <name type="synonym">Wasp</name>
    <dbReference type="NCBI Taxonomy" id="30214"/>
    <lineage>
        <taxon>Eukaryota</taxon>
        <taxon>Metazoa</taxon>
        <taxon>Ecdysozoa</taxon>
        <taxon>Arthropoda</taxon>
        <taxon>Hexapoda</taxon>
        <taxon>Insecta</taxon>
        <taxon>Pterygota</taxon>
        <taxon>Neoptera</taxon>
        <taxon>Endopterygota</taxon>
        <taxon>Hymenoptera</taxon>
        <taxon>Apocrita</taxon>
        <taxon>Aculeata</taxon>
        <taxon>Vespoidea</taxon>
        <taxon>Vespidae</taxon>
        <taxon>Vespinae</taxon>
        <taxon>Vespula</taxon>
    </lineage>
</organism>
<proteinExistence type="predicted"/>